<feature type="active site" evidence="8">
    <location>
        <position position="355"/>
    </location>
</feature>
<name>A0A7C3IRV8_9CREN</name>
<accession>A0A7C3IRV8</accession>
<feature type="domain" description="Carbamoyl-phosphate synthase small subunit N-terminal" evidence="9">
    <location>
        <begin position="10"/>
        <end position="150"/>
    </location>
</feature>
<dbReference type="NCBIfam" id="NF009475">
    <property type="entry name" value="PRK12838.1"/>
    <property type="match status" value="1"/>
</dbReference>
<comment type="catalytic activity">
    <reaction evidence="8">
        <text>L-glutamine + H2O = L-glutamate + NH4(+)</text>
        <dbReference type="Rhea" id="RHEA:15889"/>
        <dbReference type="ChEBI" id="CHEBI:15377"/>
        <dbReference type="ChEBI" id="CHEBI:28938"/>
        <dbReference type="ChEBI" id="CHEBI:29985"/>
        <dbReference type="ChEBI" id="CHEBI:58359"/>
    </reaction>
</comment>
<comment type="function">
    <text evidence="8">Small subunit of the glutamine-dependent carbamoyl phosphate synthetase (CPSase). CPSase catalyzes the formation of carbamoyl phosphate from the ammonia moiety of glutamine, carbonate, and phosphate donated by ATP, constituting the first step of 2 biosynthetic pathways, one leading to arginine and/or urea and the other to pyrimidine nucleotides. The small subunit (glutamine amidotransferase) binds and cleaves glutamine to supply the large subunit with the substrate ammonia.</text>
</comment>
<keyword evidence="6 8" id="KW-0315">Glutamine amidotransferase</keyword>
<protein>
    <recommendedName>
        <fullName evidence="8">Carbamoyl phosphate synthase small chain</fullName>
        <ecNumber evidence="8">6.3.5.5</ecNumber>
    </recommendedName>
    <alternativeName>
        <fullName evidence="8">Carbamoyl phosphate synthetase glutamine chain</fullName>
    </alternativeName>
</protein>
<evidence type="ECO:0000256" key="6">
    <source>
        <dbReference type="ARBA" id="ARBA00022962"/>
    </source>
</evidence>
<evidence type="ECO:0000256" key="7">
    <source>
        <dbReference type="ARBA" id="ARBA00048816"/>
    </source>
</evidence>
<keyword evidence="4 8" id="KW-0547">Nucleotide-binding</keyword>
<dbReference type="HAMAP" id="MF_01209">
    <property type="entry name" value="CPSase_S_chain"/>
    <property type="match status" value="1"/>
</dbReference>
<dbReference type="UniPathway" id="UPA00068">
    <property type="reaction ID" value="UER00171"/>
</dbReference>
<evidence type="ECO:0000256" key="8">
    <source>
        <dbReference type="HAMAP-Rule" id="MF_01209"/>
    </source>
</evidence>
<reference evidence="10" key="1">
    <citation type="journal article" date="2020" name="mSystems">
        <title>Genome- and Community-Level Interaction Insights into Carbon Utilization and Element Cycling Functions of Hydrothermarchaeota in Hydrothermal Sediment.</title>
        <authorList>
            <person name="Zhou Z."/>
            <person name="Liu Y."/>
            <person name="Xu W."/>
            <person name="Pan J."/>
            <person name="Luo Z.H."/>
            <person name="Li M."/>
        </authorList>
    </citation>
    <scope>NUCLEOTIDE SEQUENCE [LARGE SCALE GENOMIC DNA]</scope>
    <source>
        <strain evidence="10">SpSt-468</strain>
    </source>
</reference>
<feature type="binding site" evidence="8">
    <location>
        <position position="274"/>
    </location>
    <ligand>
        <name>L-glutamine</name>
        <dbReference type="ChEBI" id="CHEBI:58359"/>
    </ligand>
</feature>
<dbReference type="AlphaFoldDB" id="A0A7C3IRV8"/>
<evidence type="ECO:0000256" key="2">
    <source>
        <dbReference type="ARBA" id="ARBA00007800"/>
    </source>
</evidence>
<feature type="region of interest" description="CPSase" evidence="8">
    <location>
        <begin position="1"/>
        <end position="192"/>
    </location>
</feature>
<feature type="binding site" evidence="8">
    <location>
        <position position="244"/>
    </location>
    <ligand>
        <name>L-glutamine</name>
        <dbReference type="ChEBI" id="CHEBI:58359"/>
    </ligand>
</feature>
<keyword evidence="3 8" id="KW-0436">Ligase</keyword>
<evidence type="ECO:0000256" key="1">
    <source>
        <dbReference type="ARBA" id="ARBA00005077"/>
    </source>
</evidence>
<dbReference type="PRINTS" id="PR00096">
    <property type="entry name" value="GATASE"/>
</dbReference>
<dbReference type="InterPro" id="IPR036480">
    <property type="entry name" value="CarbP_synth_ssu_N_sf"/>
</dbReference>
<dbReference type="InterPro" id="IPR002474">
    <property type="entry name" value="CarbamoylP_synth_ssu_N"/>
</dbReference>
<dbReference type="GO" id="GO:0006541">
    <property type="term" value="P:glutamine metabolic process"/>
    <property type="evidence" value="ECO:0007669"/>
    <property type="project" value="InterPro"/>
</dbReference>
<feature type="binding site" evidence="8">
    <location>
        <position position="315"/>
    </location>
    <ligand>
        <name>L-glutamine</name>
        <dbReference type="ChEBI" id="CHEBI:58359"/>
    </ligand>
</feature>
<dbReference type="SMART" id="SM01097">
    <property type="entry name" value="CPSase_sm_chain"/>
    <property type="match status" value="1"/>
</dbReference>
<feature type="binding site" evidence="8">
    <location>
        <position position="242"/>
    </location>
    <ligand>
        <name>L-glutamine</name>
        <dbReference type="ChEBI" id="CHEBI:58359"/>
    </ligand>
</feature>
<dbReference type="UniPathway" id="UPA00070">
    <property type="reaction ID" value="UER00115"/>
</dbReference>
<feature type="binding site" evidence="8">
    <location>
        <position position="271"/>
    </location>
    <ligand>
        <name>L-glutamine</name>
        <dbReference type="ChEBI" id="CHEBI:58359"/>
    </ligand>
</feature>
<dbReference type="Pfam" id="PF00988">
    <property type="entry name" value="CPSase_sm_chain"/>
    <property type="match status" value="1"/>
</dbReference>
<dbReference type="InterPro" id="IPR050472">
    <property type="entry name" value="Anth_synth/Amidotransfase"/>
</dbReference>
<dbReference type="GO" id="GO:0005524">
    <property type="term" value="F:ATP binding"/>
    <property type="evidence" value="ECO:0007669"/>
    <property type="project" value="UniProtKB-UniRule"/>
</dbReference>
<organism evidence="10">
    <name type="scientific">Candidatus Methanomethylicus mesodigestus</name>
    <dbReference type="NCBI Taxonomy" id="1867258"/>
    <lineage>
        <taxon>Archaea</taxon>
        <taxon>Thermoproteota</taxon>
        <taxon>Methanosuratincolia</taxon>
        <taxon>Candidatus Methanomethylicales</taxon>
        <taxon>Candidatus Methanomethylicaceae</taxon>
        <taxon>Candidatus Methanomethylicus</taxon>
    </lineage>
</organism>
<evidence type="ECO:0000256" key="4">
    <source>
        <dbReference type="ARBA" id="ARBA00022741"/>
    </source>
</evidence>
<dbReference type="NCBIfam" id="TIGR01368">
    <property type="entry name" value="CPSaseIIsmall"/>
    <property type="match status" value="1"/>
</dbReference>
<dbReference type="GO" id="GO:0006207">
    <property type="term" value="P:'de novo' pyrimidine nucleobase biosynthetic process"/>
    <property type="evidence" value="ECO:0007669"/>
    <property type="project" value="InterPro"/>
</dbReference>
<dbReference type="GO" id="GO:0004088">
    <property type="term" value="F:carbamoyl-phosphate synthase (glutamine-hydrolyzing) activity"/>
    <property type="evidence" value="ECO:0007669"/>
    <property type="project" value="UniProtKB-UniRule"/>
</dbReference>
<dbReference type="Gene3D" id="3.50.30.20">
    <property type="entry name" value="Carbamoyl-phosphate synthase small subunit, N-terminal domain"/>
    <property type="match status" value="1"/>
</dbReference>
<dbReference type="GO" id="GO:0006526">
    <property type="term" value="P:L-arginine biosynthetic process"/>
    <property type="evidence" value="ECO:0007669"/>
    <property type="project" value="UniProtKB-UniRule"/>
</dbReference>
<dbReference type="InterPro" id="IPR035686">
    <property type="entry name" value="CPSase_GATase1"/>
</dbReference>
<feature type="binding site" evidence="8">
    <location>
        <position position="314"/>
    </location>
    <ligand>
        <name>L-glutamine</name>
        <dbReference type="ChEBI" id="CHEBI:58359"/>
    </ligand>
</feature>
<dbReference type="InterPro" id="IPR029062">
    <property type="entry name" value="Class_I_gatase-like"/>
</dbReference>
<keyword evidence="8" id="KW-0665">Pyrimidine biosynthesis</keyword>
<evidence type="ECO:0000256" key="5">
    <source>
        <dbReference type="ARBA" id="ARBA00022840"/>
    </source>
</evidence>
<dbReference type="SUPFAM" id="SSF52021">
    <property type="entry name" value="Carbamoyl phosphate synthetase, small subunit N-terminal domain"/>
    <property type="match status" value="1"/>
</dbReference>
<dbReference type="EMBL" id="DSTX01000001">
    <property type="protein sequence ID" value="HFK19652.1"/>
    <property type="molecule type" value="Genomic_DNA"/>
</dbReference>
<feature type="active site" evidence="8">
    <location>
        <position position="357"/>
    </location>
</feature>
<evidence type="ECO:0000259" key="9">
    <source>
        <dbReference type="SMART" id="SM01097"/>
    </source>
</evidence>
<proteinExistence type="inferred from homology"/>
<evidence type="ECO:0000256" key="3">
    <source>
        <dbReference type="ARBA" id="ARBA00022598"/>
    </source>
</evidence>
<gene>
    <name evidence="8 10" type="primary">carA</name>
    <name evidence="10" type="ORF">ENS19_00010</name>
</gene>
<feature type="active site" description="Nucleophile" evidence="8">
    <location>
        <position position="270"/>
    </location>
</feature>
<dbReference type="PRINTS" id="PR00097">
    <property type="entry name" value="ANTSNTHASEII"/>
</dbReference>
<dbReference type="Pfam" id="PF00117">
    <property type="entry name" value="GATase"/>
    <property type="match status" value="1"/>
</dbReference>
<dbReference type="Gene3D" id="3.40.50.880">
    <property type="match status" value="1"/>
</dbReference>
<keyword evidence="8" id="KW-0028">Amino-acid biosynthesis</keyword>
<comment type="pathway">
    <text evidence="1 8">Amino-acid biosynthesis; L-arginine biosynthesis; carbamoyl phosphate from bicarbonate: step 1/1.</text>
</comment>
<dbReference type="EC" id="6.3.5.5" evidence="8"/>
<comment type="caution">
    <text evidence="10">The sequence shown here is derived from an EMBL/GenBank/DDBJ whole genome shotgun (WGS) entry which is preliminary data.</text>
</comment>
<dbReference type="PANTHER" id="PTHR43418:SF7">
    <property type="entry name" value="CARBAMOYL-PHOSPHATE SYNTHASE SMALL CHAIN"/>
    <property type="match status" value="1"/>
</dbReference>
<keyword evidence="5 8" id="KW-0067">ATP-binding</keyword>
<comment type="subunit">
    <text evidence="8">Composed of two chains; the small (or glutamine) chain promotes the hydrolysis of glutamine to ammonia, which is used by the large (or ammonia) chain to synthesize carbamoyl phosphate. Tetramer of heterodimers (alpha,beta)4.</text>
</comment>
<dbReference type="PROSITE" id="PS51273">
    <property type="entry name" value="GATASE_TYPE_1"/>
    <property type="match status" value="1"/>
</dbReference>
<evidence type="ECO:0000313" key="10">
    <source>
        <dbReference type="EMBL" id="HFK19652.1"/>
    </source>
</evidence>
<dbReference type="PANTHER" id="PTHR43418">
    <property type="entry name" value="MULTIFUNCTIONAL TRYPTOPHAN BIOSYNTHESIS PROTEIN-RELATED"/>
    <property type="match status" value="1"/>
</dbReference>
<comment type="catalytic activity">
    <reaction evidence="7 8">
        <text>hydrogencarbonate + L-glutamine + 2 ATP + H2O = carbamoyl phosphate + L-glutamate + 2 ADP + phosphate + 2 H(+)</text>
        <dbReference type="Rhea" id="RHEA:18633"/>
        <dbReference type="ChEBI" id="CHEBI:15377"/>
        <dbReference type="ChEBI" id="CHEBI:15378"/>
        <dbReference type="ChEBI" id="CHEBI:17544"/>
        <dbReference type="ChEBI" id="CHEBI:29985"/>
        <dbReference type="ChEBI" id="CHEBI:30616"/>
        <dbReference type="ChEBI" id="CHEBI:43474"/>
        <dbReference type="ChEBI" id="CHEBI:58228"/>
        <dbReference type="ChEBI" id="CHEBI:58359"/>
        <dbReference type="ChEBI" id="CHEBI:456216"/>
        <dbReference type="EC" id="6.3.5.5"/>
    </reaction>
</comment>
<comment type="similarity">
    <text evidence="2 8">Belongs to the CarA family.</text>
</comment>
<keyword evidence="8" id="KW-0055">Arginine biosynthesis</keyword>
<feature type="binding site" evidence="8">
    <location>
        <position position="312"/>
    </location>
    <ligand>
        <name>L-glutamine</name>
        <dbReference type="ChEBI" id="CHEBI:58359"/>
    </ligand>
</feature>
<dbReference type="GO" id="GO:0044205">
    <property type="term" value="P:'de novo' UMP biosynthetic process"/>
    <property type="evidence" value="ECO:0007669"/>
    <property type="project" value="UniProtKB-UniRule"/>
</dbReference>
<dbReference type="InterPro" id="IPR017926">
    <property type="entry name" value="GATASE"/>
</dbReference>
<comment type="pathway">
    <text evidence="8">Pyrimidine metabolism; UMP biosynthesis via de novo pathway; (S)-dihydroorotate from bicarbonate: step 1/3.</text>
</comment>
<dbReference type="InterPro" id="IPR006274">
    <property type="entry name" value="CarbamoylP_synth_ssu"/>
</dbReference>
<dbReference type="PRINTS" id="PR00099">
    <property type="entry name" value="CPSGATASE"/>
</dbReference>
<sequence length="381" mass="41361">MFSLSGGKKIKAYIVLEDGSHFEGEGFGYPACAPCEVVFNTGMVGYPESLTDPSYSGQLLIQTYPLIGSYGVPPMREKDEYGLLRHFESDRVQVAGFGVAELQKSPSHWQSETDLAGWLFRQKVPAIEGIDTREITKILRSKGTMWGMIGVGDDLDLELLKLEAMEAEERGSADLVKGVSVTSPIEYDAHSKRTIAVIDCGVKFSIIRELLSRGLNVLRVPYDSPAGVILRSEPDGILISNGPGDPARCARTISTAAELLETGIPMMGICLGTQIIALAAGAATYKLPYGHRGQNQPCLDLSTGRCYITSQNHGYAVDSRSLQGTGFKASFVNVNDGTVEGLRHEAKPIFGVQFHPEASPGPCETSFLFDEFTTEVENCHR</sequence>
<dbReference type="CDD" id="cd01744">
    <property type="entry name" value="GATase1_CPSase"/>
    <property type="match status" value="1"/>
</dbReference>
<feature type="binding site" evidence="8">
    <location>
        <position position="54"/>
    </location>
    <ligand>
        <name>L-glutamine</name>
        <dbReference type="ChEBI" id="CHEBI:58359"/>
    </ligand>
</feature>
<dbReference type="SUPFAM" id="SSF52317">
    <property type="entry name" value="Class I glutamine amidotransferase-like"/>
    <property type="match status" value="1"/>
</dbReference>